<accession>A0A4Y2JYZ6</accession>
<organism evidence="1 2">
    <name type="scientific">Araneus ventricosus</name>
    <name type="common">Orbweaver spider</name>
    <name type="synonym">Epeira ventricosa</name>
    <dbReference type="NCBI Taxonomy" id="182803"/>
    <lineage>
        <taxon>Eukaryota</taxon>
        <taxon>Metazoa</taxon>
        <taxon>Ecdysozoa</taxon>
        <taxon>Arthropoda</taxon>
        <taxon>Chelicerata</taxon>
        <taxon>Arachnida</taxon>
        <taxon>Araneae</taxon>
        <taxon>Araneomorphae</taxon>
        <taxon>Entelegynae</taxon>
        <taxon>Araneoidea</taxon>
        <taxon>Araneidae</taxon>
        <taxon>Araneus</taxon>
    </lineage>
</organism>
<name>A0A4Y2JYZ6_ARAVE</name>
<dbReference type="AlphaFoldDB" id="A0A4Y2JYZ6"/>
<dbReference type="EMBL" id="BGPR01003972">
    <property type="protein sequence ID" value="GBM94462.1"/>
    <property type="molecule type" value="Genomic_DNA"/>
</dbReference>
<sequence>MLHQALMACTQMSQHRMSGRRISKRALASLGGIVKVGLWVPPPVPPSGEVGPWPGYRQFGLGPQYSSSCSGCHSDDPDASAERGRSRCCGYLSIQASSPH</sequence>
<evidence type="ECO:0000313" key="2">
    <source>
        <dbReference type="Proteomes" id="UP000499080"/>
    </source>
</evidence>
<evidence type="ECO:0000313" key="1">
    <source>
        <dbReference type="EMBL" id="GBM94462.1"/>
    </source>
</evidence>
<keyword evidence="2" id="KW-1185">Reference proteome</keyword>
<reference evidence="1 2" key="1">
    <citation type="journal article" date="2019" name="Sci. Rep.">
        <title>Orb-weaving spider Araneus ventricosus genome elucidates the spidroin gene catalogue.</title>
        <authorList>
            <person name="Kono N."/>
            <person name="Nakamura H."/>
            <person name="Ohtoshi R."/>
            <person name="Moran D.A.P."/>
            <person name="Shinohara A."/>
            <person name="Yoshida Y."/>
            <person name="Fujiwara M."/>
            <person name="Mori M."/>
            <person name="Tomita M."/>
            <person name="Arakawa K."/>
        </authorList>
    </citation>
    <scope>NUCLEOTIDE SEQUENCE [LARGE SCALE GENOMIC DNA]</scope>
</reference>
<gene>
    <name evidence="1" type="ORF">AVEN_2143_1</name>
</gene>
<protein>
    <submittedName>
        <fullName evidence="1">Uncharacterized protein</fullName>
    </submittedName>
</protein>
<comment type="caution">
    <text evidence="1">The sequence shown here is derived from an EMBL/GenBank/DDBJ whole genome shotgun (WGS) entry which is preliminary data.</text>
</comment>
<dbReference type="Proteomes" id="UP000499080">
    <property type="component" value="Unassembled WGS sequence"/>
</dbReference>
<proteinExistence type="predicted"/>